<reference evidence="2 3" key="1">
    <citation type="journal article" date="2018" name="Sci. Rep.">
        <title>Genomic signatures of local adaptation to the degree of environmental predictability in rotifers.</title>
        <authorList>
            <person name="Franch-Gras L."/>
            <person name="Hahn C."/>
            <person name="Garcia-Roger E.M."/>
            <person name="Carmona M.J."/>
            <person name="Serra M."/>
            <person name="Gomez A."/>
        </authorList>
    </citation>
    <scope>NUCLEOTIDE SEQUENCE [LARGE SCALE GENOMIC DNA]</scope>
    <source>
        <strain evidence="2">HYR1</strain>
    </source>
</reference>
<accession>A0A3M7PK62</accession>
<feature type="transmembrane region" description="Helical" evidence="1">
    <location>
        <begin position="214"/>
        <end position="235"/>
    </location>
</feature>
<dbReference type="EMBL" id="REGN01010427">
    <property type="protein sequence ID" value="RMZ99067.1"/>
    <property type="molecule type" value="Genomic_DNA"/>
</dbReference>
<evidence type="ECO:0000313" key="3">
    <source>
        <dbReference type="Proteomes" id="UP000276133"/>
    </source>
</evidence>
<protein>
    <submittedName>
        <fullName evidence="2">Uncharacterized protein</fullName>
    </submittedName>
</protein>
<name>A0A3M7PK62_BRAPC</name>
<evidence type="ECO:0000313" key="2">
    <source>
        <dbReference type="EMBL" id="RMZ99067.1"/>
    </source>
</evidence>
<keyword evidence="1" id="KW-0812">Transmembrane</keyword>
<dbReference type="AlphaFoldDB" id="A0A3M7PK62"/>
<keyword evidence="3" id="KW-1185">Reference proteome</keyword>
<keyword evidence="1" id="KW-0472">Membrane</keyword>
<evidence type="ECO:0000256" key="1">
    <source>
        <dbReference type="SAM" id="Phobius"/>
    </source>
</evidence>
<dbReference type="Proteomes" id="UP000276133">
    <property type="component" value="Unassembled WGS sequence"/>
</dbReference>
<sequence>MRYRDFVIQKLGQYFKALLDPSWIILFHVVQNSAVQSILKLKLKYDTPLNILHHETLNKLTLLTVSNRLFELSERCDKTGLNESDPTFNVLFDHKHHNFNFQSRRTKKKNLGSFISALIICHDFEFYLNISKYSKLIVLLKMNSKYKFEYKNSKFLTSKFDLSILESHPIPRLNNHFPYTGLFLNSLKNFKVSSSYIEEWDSLNLALIFFKCQFFVYLCTFIFSSLCFGSITFHFLDKNWSTRAYDFFLFLCQLIKNFISYSSALIKKE</sequence>
<proteinExistence type="predicted"/>
<keyword evidence="1" id="KW-1133">Transmembrane helix</keyword>
<comment type="caution">
    <text evidence="2">The sequence shown here is derived from an EMBL/GenBank/DDBJ whole genome shotgun (WGS) entry which is preliminary data.</text>
</comment>
<gene>
    <name evidence="2" type="ORF">BpHYR1_007269</name>
</gene>
<organism evidence="2 3">
    <name type="scientific">Brachionus plicatilis</name>
    <name type="common">Marine rotifer</name>
    <name type="synonym">Brachionus muelleri</name>
    <dbReference type="NCBI Taxonomy" id="10195"/>
    <lineage>
        <taxon>Eukaryota</taxon>
        <taxon>Metazoa</taxon>
        <taxon>Spiralia</taxon>
        <taxon>Gnathifera</taxon>
        <taxon>Rotifera</taxon>
        <taxon>Eurotatoria</taxon>
        <taxon>Monogononta</taxon>
        <taxon>Pseudotrocha</taxon>
        <taxon>Ploima</taxon>
        <taxon>Brachionidae</taxon>
        <taxon>Brachionus</taxon>
    </lineage>
</organism>